<sequence>MAGDSTRRPAAAASGAAPHSPAQTSPPTMIPAMRSIEAQLLHRPSGLTAGEIVHRLGAMQAQDVPAALLAFRARSATLTPADVEAAWHAREIVRTWGPRGTLHFTHAGDLPWIHALTRRDTNILRRLREEGVTAGDPLGLIARTLEGQGPLTKADLEDRLAGRAHGQGIVALVALAAYHGLAVLGPLRAGKPTYVHAADWLGAPIVPEPDRERALKELAVRYRRAHHPATPEDLAAWSGLPLGQARTAWRLSGDEPPPAREGPVTRLLPAFDEFLMGWRSRDPILDPEYAKQVFPGGGMLRPVVLVDGVIRGVWGRTGARVSVRPFEQLPDGLLDDELGDVRRFFAREP</sequence>
<feature type="compositionally biased region" description="Low complexity" evidence="1">
    <location>
        <begin position="9"/>
        <end position="22"/>
    </location>
</feature>
<accession>A0A5S4F9I5</accession>
<keyword evidence="3" id="KW-1185">Reference proteome</keyword>
<evidence type="ECO:0000313" key="3">
    <source>
        <dbReference type="Proteomes" id="UP000309128"/>
    </source>
</evidence>
<dbReference type="OrthoDB" id="9148135at2"/>
<gene>
    <name evidence="2" type="ORF">ETD86_30380</name>
</gene>
<dbReference type="InterPro" id="IPR009351">
    <property type="entry name" value="AlkZ-like"/>
</dbReference>
<feature type="region of interest" description="Disordered" evidence="1">
    <location>
        <begin position="1"/>
        <end position="29"/>
    </location>
</feature>
<evidence type="ECO:0000256" key="1">
    <source>
        <dbReference type="SAM" id="MobiDB-lite"/>
    </source>
</evidence>
<protein>
    <submittedName>
        <fullName evidence="2">Winged helix DNA-binding domain-containing protein</fullName>
    </submittedName>
</protein>
<dbReference type="Proteomes" id="UP000309128">
    <property type="component" value="Unassembled WGS sequence"/>
</dbReference>
<proteinExistence type="predicted"/>
<keyword evidence="2" id="KW-0238">DNA-binding</keyword>
<dbReference type="Pfam" id="PF06224">
    <property type="entry name" value="AlkZ-like"/>
    <property type="match status" value="1"/>
</dbReference>
<dbReference type="PANTHER" id="PTHR38479">
    <property type="entry name" value="LMO0824 PROTEIN"/>
    <property type="match status" value="1"/>
</dbReference>
<dbReference type="GO" id="GO:0003677">
    <property type="term" value="F:DNA binding"/>
    <property type="evidence" value="ECO:0007669"/>
    <property type="project" value="UniProtKB-KW"/>
</dbReference>
<name>A0A5S4F9I5_9ACTN</name>
<dbReference type="EMBL" id="VCKY01000119">
    <property type="protein sequence ID" value="TMR13597.1"/>
    <property type="molecule type" value="Genomic_DNA"/>
</dbReference>
<reference evidence="2 3" key="1">
    <citation type="submission" date="2019-05" db="EMBL/GenBank/DDBJ databases">
        <title>Draft genome sequence of Nonomuraea turkmeniaca DSM 43926.</title>
        <authorList>
            <person name="Saricaoglu S."/>
            <person name="Isik K."/>
        </authorList>
    </citation>
    <scope>NUCLEOTIDE SEQUENCE [LARGE SCALE GENOMIC DNA]</scope>
    <source>
        <strain evidence="2 3">DSM 43926</strain>
    </source>
</reference>
<evidence type="ECO:0000313" key="2">
    <source>
        <dbReference type="EMBL" id="TMR13597.1"/>
    </source>
</evidence>
<dbReference type="PANTHER" id="PTHR38479:SF2">
    <property type="entry name" value="WINGED HELIX DNA-BINDING DOMAIN-CONTAINING PROTEIN"/>
    <property type="match status" value="1"/>
</dbReference>
<organism evidence="2 3">
    <name type="scientific">Nonomuraea turkmeniaca</name>
    <dbReference type="NCBI Taxonomy" id="103838"/>
    <lineage>
        <taxon>Bacteria</taxon>
        <taxon>Bacillati</taxon>
        <taxon>Actinomycetota</taxon>
        <taxon>Actinomycetes</taxon>
        <taxon>Streptosporangiales</taxon>
        <taxon>Streptosporangiaceae</taxon>
        <taxon>Nonomuraea</taxon>
    </lineage>
</organism>
<comment type="caution">
    <text evidence="2">The sequence shown here is derived from an EMBL/GenBank/DDBJ whole genome shotgun (WGS) entry which is preliminary data.</text>
</comment>
<dbReference type="AlphaFoldDB" id="A0A5S4F9I5"/>